<sequence>MSGYPSHEVGVSRGPDTVIDLYLHSLCTLKESVAALLRNYHKLVLQKMECDAGNLVNCNTDSFQTQLADVFGQLNEIETQLNGLEAWSGLPPECFAPIPSNPTRSSPDPDQVSYEAQTLVEVVQRLQLGLRSMVSKPLSQVLMKSDSSSGFAENQPQKEMHALGLSTAGTNTAHTKSLSPQTQTPVRSEIHVSGHAANVGTHPVEINTVYGDGSHPPNVISRPVGEENFLAYTAPRYPSNPPGTLPVGPNRTRSPAPDRRYPTPSPTSEMYRSVAGTNRTPTVQSYPAGSIYNQSGAMVYPSHTIPGSFMTSETVSQSPVPAINAPVNVSHSDLDANPIVPPSRTEYSLSASDAVPNPEQYGNTMGGRRNNL</sequence>
<feature type="region of interest" description="Disordered" evidence="1">
    <location>
        <begin position="334"/>
        <end position="372"/>
    </location>
</feature>
<evidence type="ECO:0000313" key="3">
    <source>
        <dbReference type="Proteomes" id="UP001497525"/>
    </source>
</evidence>
<proteinExistence type="predicted"/>
<accession>A0AAV2TT70</accession>
<dbReference type="Proteomes" id="UP001497525">
    <property type="component" value="Unassembled WGS sequence"/>
</dbReference>
<name>A0AAV2TT70_CALDB</name>
<organism evidence="2 3">
    <name type="scientific">Calicophoron daubneyi</name>
    <name type="common">Rumen fluke</name>
    <name type="synonym">Paramphistomum daubneyi</name>
    <dbReference type="NCBI Taxonomy" id="300641"/>
    <lineage>
        <taxon>Eukaryota</taxon>
        <taxon>Metazoa</taxon>
        <taxon>Spiralia</taxon>
        <taxon>Lophotrochozoa</taxon>
        <taxon>Platyhelminthes</taxon>
        <taxon>Trematoda</taxon>
        <taxon>Digenea</taxon>
        <taxon>Plagiorchiida</taxon>
        <taxon>Pronocephalata</taxon>
        <taxon>Paramphistomoidea</taxon>
        <taxon>Paramphistomidae</taxon>
        <taxon>Calicophoron</taxon>
    </lineage>
</organism>
<dbReference type="EMBL" id="CAXLJL010000689">
    <property type="protein sequence ID" value="CAL5139975.1"/>
    <property type="molecule type" value="Genomic_DNA"/>
</dbReference>
<evidence type="ECO:0000256" key="1">
    <source>
        <dbReference type="SAM" id="MobiDB-lite"/>
    </source>
</evidence>
<evidence type="ECO:0000313" key="2">
    <source>
        <dbReference type="EMBL" id="CAL5139975.1"/>
    </source>
</evidence>
<comment type="caution">
    <text evidence="2">The sequence shown here is derived from an EMBL/GenBank/DDBJ whole genome shotgun (WGS) entry which is preliminary data.</text>
</comment>
<reference evidence="2" key="1">
    <citation type="submission" date="2024-06" db="EMBL/GenBank/DDBJ databases">
        <authorList>
            <person name="Liu X."/>
            <person name="Lenzi L."/>
            <person name="Haldenby T S."/>
            <person name="Uol C."/>
        </authorList>
    </citation>
    <scope>NUCLEOTIDE SEQUENCE</scope>
</reference>
<feature type="region of interest" description="Disordered" evidence="1">
    <location>
        <begin position="234"/>
        <end position="272"/>
    </location>
</feature>
<gene>
    <name evidence="2" type="ORF">CDAUBV1_LOCUS15157</name>
</gene>
<protein>
    <submittedName>
        <fullName evidence="2">Uncharacterized protein</fullName>
    </submittedName>
</protein>
<dbReference type="AlphaFoldDB" id="A0AAV2TT70"/>